<feature type="compositionally biased region" description="Low complexity" evidence="3">
    <location>
        <begin position="251"/>
        <end position="287"/>
    </location>
</feature>
<keyword evidence="8" id="KW-1185">Reference proteome</keyword>
<feature type="chain" id="PRO_5040418977" description="Peptidase S1 domain-containing protein" evidence="5">
    <location>
        <begin position="18"/>
        <end position="667"/>
    </location>
</feature>
<dbReference type="PROSITE" id="PS50240">
    <property type="entry name" value="TRYPSIN_DOM"/>
    <property type="match status" value="1"/>
</dbReference>
<evidence type="ECO:0000256" key="2">
    <source>
        <dbReference type="ARBA" id="ARBA00024195"/>
    </source>
</evidence>
<dbReference type="PROSITE" id="PS00134">
    <property type="entry name" value="TRYPSIN_HIS"/>
    <property type="match status" value="1"/>
</dbReference>
<reference evidence="7" key="1">
    <citation type="submission" date="2022-01" db="EMBL/GenBank/DDBJ databases">
        <authorList>
            <person name="King R."/>
        </authorList>
    </citation>
    <scope>NUCLEOTIDE SEQUENCE</scope>
</reference>
<feature type="compositionally biased region" description="Polar residues" evidence="3">
    <location>
        <begin position="308"/>
        <end position="365"/>
    </location>
</feature>
<keyword evidence="4" id="KW-0472">Membrane</keyword>
<protein>
    <recommendedName>
        <fullName evidence="6">Peptidase S1 domain-containing protein</fullName>
    </recommendedName>
</protein>
<dbReference type="InterPro" id="IPR009003">
    <property type="entry name" value="Peptidase_S1_PA"/>
</dbReference>
<sequence>MKSLIVFAAFLIFSVESEICGNLNQSANQWPWTVSIFSNSSNMVLCQASIINNKHILTAGHCLQNMNPSGIQVYPGFMSHRRTDNHQLVWQVEQINLHPDMKLTSRGRFINGGFVASMAIHADLAIATLKQEIEFNDVITSICLPIDDSILNIEIHGSYSGWNKNVKNVESLNTTIDAIGDAEIFEVDVDEKRIDFVTGTGFYSRINSSWMIVGLMTIRESENDTEMNKFISIHKYVNWITNLTQSTSLPSTNSSFNSNVETSTTSTDSSSSKTSSESNSTTISPSNVETTAHSSTSALPLTKLEPKVNSTNIQQSTSVSIDEHSSSTQSFKTTDQQTKITNLTRKASQENASSTQKTTPSMPDTIQTTSKFDILALSSAVPDISVSQNLQSTKAPFTEPSTPSHEKKSTSTISSISQESTLPRSTETPLSLLSDAVTREQISISSNSTSTTPQKLISTVENKIENSTPLISTNIDMLKTDTTTTNERAPKSMSASEKTIENALNDVTGLNVNIDSVTEIPKHIVSNLQAVYNRSFSLRLPEGRDLKDFTNNVDQLNGNLSTISNSLPSIILTTLTTTTGNPTEKDIMTTTFWPSLNSVFNISEASPSIMNSTDSNDNSTTTIRSEAIVIGGIELTPAMIITGVCVASLLILFTVFGVLSFSKPIAH</sequence>
<dbReference type="GO" id="GO:0004252">
    <property type="term" value="F:serine-type endopeptidase activity"/>
    <property type="evidence" value="ECO:0007669"/>
    <property type="project" value="InterPro"/>
</dbReference>
<gene>
    <name evidence="7" type="ORF">CHIRRI_LOCUS11211</name>
</gene>
<feature type="domain" description="Peptidase S1" evidence="6">
    <location>
        <begin position="19"/>
        <end position="245"/>
    </location>
</feature>
<dbReference type="Proteomes" id="UP001153620">
    <property type="component" value="Chromosome 3"/>
</dbReference>
<dbReference type="PANTHER" id="PTHR24250">
    <property type="entry name" value="CHYMOTRYPSIN-RELATED"/>
    <property type="match status" value="1"/>
</dbReference>
<dbReference type="InterPro" id="IPR001254">
    <property type="entry name" value="Trypsin_dom"/>
</dbReference>
<feature type="compositionally biased region" description="Polar residues" evidence="3">
    <location>
        <begin position="421"/>
        <end position="430"/>
    </location>
</feature>
<keyword evidence="1" id="KW-1015">Disulfide bond</keyword>
<feature type="signal peptide" evidence="5">
    <location>
        <begin position="1"/>
        <end position="17"/>
    </location>
</feature>
<comment type="similarity">
    <text evidence="2">Belongs to the peptidase S1 family. CLIP subfamily.</text>
</comment>
<dbReference type="Pfam" id="PF00089">
    <property type="entry name" value="Trypsin"/>
    <property type="match status" value="1"/>
</dbReference>
<name>A0A9N9WTC4_9DIPT</name>
<dbReference type="Gene3D" id="2.40.10.10">
    <property type="entry name" value="Trypsin-like serine proteases"/>
    <property type="match status" value="1"/>
</dbReference>
<accession>A0A9N9WTC4</accession>
<dbReference type="SMART" id="SM00020">
    <property type="entry name" value="Tryp_SPc"/>
    <property type="match status" value="1"/>
</dbReference>
<evidence type="ECO:0000259" key="6">
    <source>
        <dbReference type="PROSITE" id="PS50240"/>
    </source>
</evidence>
<feature type="compositionally biased region" description="Polar residues" evidence="3">
    <location>
        <begin position="394"/>
        <end position="403"/>
    </location>
</feature>
<evidence type="ECO:0000256" key="4">
    <source>
        <dbReference type="SAM" id="Phobius"/>
    </source>
</evidence>
<dbReference type="PANTHER" id="PTHR24250:SF27">
    <property type="entry name" value="ELASTASE 2 LIKE"/>
    <property type="match status" value="1"/>
</dbReference>
<evidence type="ECO:0000256" key="5">
    <source>
        <dbReference type="SAM" id="SignalP"/>
    </source>
</evidence>
<feature type="transmembrane region" description="Helical" evidence="4">
    <location>
        <begin position="638"/>
        <end position="661"/>
    </location>
</feature>
<feature type="region of interest" description="Disordered" evidence="3">
    <location>
        <begin position="394"/>
        <end position="430"/>
    </location>
</feature>
<evidence type="ECO:0000313" key="7">
    <source>
        <dbReference type="EMBL" id="CAG9808369.1"/>
    </source>
</evidence>
<evidence type="ECO:0000313" key="8">
    <source>
        <dbReference type="Proteomes" id="UP001153620"/>
    </source>
</evidence>
<keyword evidence="4" id="KW-0812">Transmembrane</keyword>
<dbReference type="InterPro" id="IPR043504">
    <property type="entry name" value="Peptidase_S1_PA_chymotrypsin"/>
</dbReference>
<dbReference type="GO" id="GO:0006508">
    <property type="term" value="P:proteolysis"/>
    <property type="evidence" value="ECO:0007669"/>
    <property type="project" value="InterPro"/>
</dbReference>
<dbReference type="EMBL" id="OU895879">
    <property type="protein sequence ID" value="CAG9808369.1"/>
    <property type="molecule type" value="Genomic_DNA"/>
</dbReference>
<feature type="compositionally biased region" description="Polar residues" evidence="3">
    <location>
        <begin position="288"/>
        <end position="299"/>
    </location>
</feature>
<evidence type="ECO:0000256" key="3">
    <source>
        <dbReference type="SAM" id="MobiDB-lite"/>
    </source>
</evidence>
<dbReference type="SUPFAM" id="SSF50494">
    <property type="entry name" value="Trypsin-like serine proteases"/>
    <property type="match status" value="1"/>
</dbReference>
<reference evidence="7" key="2">
    <citation type="submission" date="2022-10" db="EMBL/GenBank/DDBJ databases">
        <authorList>
            <consortium name="ENA_rothamsted_submissions"/>
            <consortium name="culmorum"/>
            <person name="King R."/>
        </authorList>
    </citation>
    <scope>NUCLEOTIDE SEQUENCE</scope>
</reference>
<evidence type="ECO:0000256" key="1">
    <source>
        <dbReference type="ARBA" id="ARBA00023157"/>
    </source>
</evidence>
<feature type="compositionally biased region" description="Low complexity" evidence="3">
    <location>
        <begin position="410"/>
        <end position="420"/>
    </location>
</feature>
<dbReference type="InterPro" id="IPR018114">
    <property type="entry name" value="TRYPSIN_HIS"/>
</dbReference>
<dbReference type="AlphaFoldDB" id="A0A9N9WTC4"/>
<keyword evidence="4" id="KW-1133">Transmembrane helix</keyword>
<organism evidence="7 8">
    <name type="scientific">Chironomus riparius</name>
    <dbReference type="NCBI Taxonomy" id="315576"/>
    <lineage>
        <taxon>Eukaryota</taxon>
        <taxon>Metazoa</taxon>
        <taxon>Ecdysozoa</taxon>
        <taxon>Arthropoda</taxon>
        <taxon>Hexapoda</taxon>
        <taxon>Insecta</taxon>
        <taxon>Pterygota</taxon>
        <taxon>Neoptera</taxon>
        <taxon>Endopterygota</taxon>
        <taxon>Diptera</taxon>
        <taxon>Nematocera</taxon>
        <taxon>Chironomoidea</taxon>
        <taxon>Chironomidae</taxon>
        <taxon>Chironominae</taxon>
        <taxon>Chironomus</taxon>
    </lineage>
</organism>
<dbReference type="OrthoDB" id="10037376at2759"/>
<proteinExistence type="inferred from homology"/>
<feature type="region of interest" description="Disordered" evidence="3">
    <location>
        <begin position="249"/>
        <end position="365"/>
    </location>
</feature>
<keyword evidence="5" id="KW-0732">Signal</keyword>